<comment type="caution">
    <text evidence="1">The sequence shown here is derived from an EMBL/GenBank/DDBJ whole genome shotgun (WGS) entry which is preliminary data.</text>
</comment>
<proteinExistence type="predicted"/>
<reference evidence="1 2" key="1">
    <citation type="submission" date="2018-06" db="EMBL/GenBank/DDBJ databases">
        <title>Comparative genomics reveals the genomic features of Rhizophagus irregularis, R. cerebriforme, R. diaphanum and Gigaspora rosea, and their symbiotic lifestyle signature.</title>
        <authorList>
            <person name="Morin E."/>
            <person name="San Clemente H."/>
            <person name="Chen E.C.H."/>
            <person name="De La Providencia I."/>
            <person name="Hainaut M."/>
            <person name="Kuo A."/>
            <person name="Kohler A."/>
            <person name="Murat C."/>
            <person name="Tang N."/>
            <person name="Roy S."/>
            <person name="Loubradou J."/>
            <person name="Henrissat B."/>
            <person name="Grigoriev I.V."/>
            <person name="Corradi N."/>
            <person name="Roux C."/>
            <person name="Martin F.M."/>
        </authorList>
    </citation>
    <scope>NUCLEOTIDE SEQUENCE [LARGE SCALE GENOMIC DNA]</scope>
    <source>
        <strain evidence="1 2">DAOM 227022</strain>
    </source>
</reference>
<protein>
    <submittedName>
        <fullName evidence="1">Uncharacterized protein</fullName>
    </submittedName>
</protein>
<organism evidence="1 2">
    <name type="scientific">Glomus cerebriforme</name>
    <dbReference type="NCBI Taxonomy" id="658196"/>
    <lineage>
        <taxon>Eukaryota</taxon>
        <taxon>Fungi</taxon>
        <taxon>Fungi incertae sedis</taxon>
        <taxon>Mucoromycota</taxon>
        <taxon>Glomeromycotina</taxon>
        <taxon>Glomeromycetes</taxon>
        <taxon>Glomerales</taxon>
        <taxon>Glomeraceae</taxon>
        <taxon>Glomus</taxon>
    </lineage>
</organism>
<keyword evidence="2" id="KW-1185">Reference proteome</keyword>
<gene>
    <name evidence="1" type="ORF">C1645_730831</name>
</gene>
<accession>A0A397TMZ9</accession>
<dbReference type="Proteomes" id="UP000265703">
    <property type="component" value="Unassembled WGS sequence"/>
</dbReference>
<dbReference type="AlphaFoldDB" id="A0A397TMZ9"/>
<name>A0A397TMZ9_9GLOM</name>
<evidence type="ECO:0000313" key="2">
    <source>
        <dbReference type="Proteomes" id="UP000265703"/>
    </source>
</evidence>
<sequence>MEDSQVLRKIKNIDSLISQETVDIENLRKLLESKWEEIKVLESTIQEKVENLESLQKSQHAYEEILLKEADRAIAEQNTIKNRINSRRERRKQLEIPYKKK</sequence>
<evidence type="ECO:0000313" key="1">
    <source>
        <dbReference type="EMBL" id="RIA99580.1"/>
    </source>
</evidence>
<dbReference type="EMBL" id="QKYT01000003">
    <property type="protein sequence ID" value="RIA99580.1"/>
    <property type="molecule type" value="Genomic_DNA"/>
</dbReference>